<keyword evidence="3 5" id="KW-1133">Transmembrane helix</keyword>
<evidence type="ECO:0000256" key="3">
    <source>
        <dbReference type="ARBA" id="ARBA00022989"/>
    </source>
</evidence>
<dbReference type="InterPro" id="IPR009908">
    <property type="entry name" value="Methylamine_util_MauE"/>
</dbReference>
<reference evidence="7 8" key="1">
    <citation type="journal article" date="2019" name="Int. J. Syst. Evol. Microbiol.">
        <title>The Global Catalogue of Microorganisms (GCM) 10K type strain sequencing project: providing services to taxonomists for standard genome sequencing and annotation.</title>
        <authorList>
            <consortium name="The Broad Institute Genomics Platform"/>
            <consortium name="The Broad Institute Genome Sequencing Center for Infectious Disease"/>
            <person name="Wu L."/>
            <person name="Ma J."/>
        </authorList>
    </citation>
    <scope>NUCLEOTIDE SEQUENCE [LARGE SCALE GENOMIC DNA]</scope>
    <source>
        <strain evidence="7 8">JCM 14303</strain>
    </source>
</reference>
<comment type="subcellular location">
    <subcellularLocation>
        <location evidence="1">Membrane</location>
        <topology evidence="1">Multi-pass membrane protein</topology>
    </subcellularLocation>
</comment>
<proteinExistence type="predicted"/>
<evidence type="ECO:0000256" key="1">
    <source>
        <dbReference type="ARBA" id="ARBA00004141"/>
    </source>
</evidence>
<name>A0ABN2ABP9_9ACTN</name>
<protein>
    <submittedName>
        <fullName evidence="7">DoxX family membrane protein</fullName>
    </submittedName>
</protein>
<evidence type="ECO:0000259" key="6">
    <source>
        <dbReference type="Pfam" id="PF07291"/>
    </source>
</evidence>
<dbReference type="Proteomes" id="UP001500363">
    <property type="component" value="Unassembled WGS sequence"/>
</dbReference>
<feature type="transmembrane region" description="Helical" evidence="5">
    <location>
        <begin position="52"/>
        <end position="71"/>
    </location>
</feature>
<keyword evidence="2 5" id="KW-0812">Transmembrane</keyword>
<sequence length="161" mass="16561">MTPRAWLPWVSTAARLTLGAVMLVAGALKVADPATAAQAVRAYELLPDALVTPVGWGLPFLEMAIGLLLIVGFGTRPAGAAAGVFMVVFIAAVSSAWARGLSIDCGCFGGGGEVAAGPTRYLQEILRDTGLLVLAGWLFVRPLSKFALESDPHVPTGATAS</sequence>
<dbReference type="RefSeq" id="WP_344170105.1">
    <property type="nucleotide sequence ID" value="NZ_BAAANC010000001.1"/>
</dbReference>
<comment type="caution">
    <text evidence="7">The sequence shown here is derived from an EMBL/GenBank/DDBJ whole genome shotgun (WGS) entry which is preliminary data.</text>
</comment>
<keyword evidence="8" id="KW-1185">Reference proteome</keyword>
<dbReference type="Pfam" id="PF07291">
    <property type="entry name" value="MauE"/>
    <property type="match status" value="1"/>
</dbReference>
<feature type="transmembrane region" description="Helical" evidence="5">
    <location>
        <begin position="78"/>
        <end position="98"/>
    </location>
</feature>
<evidence type="ECO:0000313" key="7">
    <source>
        <dbReference type="EMBL" id="GAA1514033.1"/>
    </source>
</evidence>
<evidence type="ECO:0000256" key="2">
    <source>
        <dbReference type="ARBA" id="ARBA00022692"/>
    </source>
</evidence>
<accession>A0ABN2ABP9</accession>
<feature type="domain" description="Methylamine utilisation protein MauE" evidence="6">
    <location>
        <begin position="8"/>
        <end position="140"/>
    </location>
</feature>
<evidence type="ECO:0000313" key="8">
    <source>
        <dbReference type="Proteomes" id="UP001500363"/>
    </source>
</evidence>
<gene>
    <name evidence="7" type="ORF">GCM10009741_10310</name>
</gene>
<keyword evidence="4 5" id="KW-0472">Membrane</keyword>
<organism evidence="7 8">
    <name type="scientific">Kribbella lupini</name>
    <dbReference type="NCBI Taxonomy" id="291602"/>
    <lineage>
        <taxon>Bacteria</taxon>
        <taxon>Bacillati</taxon>
        <taxon>Actinomycetota</taxon>
        <taxon>Actinomycetes</taxon>
        <taxon>Propionibacteriales</taxon>
        <taxon>Kribbellaceae</taxon>
        <taxon>Kribbella</taxon>
    </lineage>
</organism>
<dbReference type="EMBL" id="BAAANC010000001">
    <property type="protein sequence ID" value="GAA1514033.1"/>
    <property type="molecule type" value="Genomic_DNA"/>
</dbReference>
<evidence type="ECO:0000256" key="4">
    <source>
        <dbReference type="ARBA" id="ARBA00023136"/>
    </source>
</evidence>
<evidence type="ECO:0000256" key="5">
    <source>
        <dbReference type="SAM" id="Phobius"/>
    </source>
</evidence>